<evidence type="ECO:0000313" key="2">
    <source>
        <dbReference type="EMBL" id="PLT43957.1"/>
    </source>
</evidence>
<feature type="region of interest" description="Disordered" evidence="1">
    <location>
        <begin position="1"/>
        <end position="38"/>
    </location>
</feature>
<dbReference type="AlphaFoldDB" id="A0A2N5N0U4"/>
<proteinExistence type="predicted"/>
<protein>
    <submittedName>
        <fullName evidence="2">Uncharacterized protein</fullName>
    </submittedName>
</protein>
<gene>
    <name evidence="2" type="ORF">B8V81_2388</name>
</gene>
<dbReference type="EMBL" id="NFEZ01000004">
    <property type="protein sequence ID" value="PLT43957.1"/>
    <property type="molecule type" value="Genomic_DNA"/>
</dbReference>
<organism evidence="2 3">
    <name type="scientific">Paenibacillus pasadenensis</name>
    <dbReference type="NCBI Taxonomy" id="217090"/>
    <lineage>
        <taxon>Bacteria</taxon>
        <taxon>Bacillati</taxon>
        <taxon>Bacillota</taxon>
        <taxon>Bacilli</taxon>
        <taxon>Bacillales</taxon>
        <taxon>Paenibacillaceae</taxon>
        <taxon>Paenibacillus</taxon>
    </lineage>
</organism>
<evidence type="ECO:0000313" key="3">
    <source>
        <dbReference type="Proteomes" id="UP000234789"/>
    </source>
</evidence>
<dbReference type="Proteomes" id="UP000234789">
    <property type="component" value="Unassembled WGS sequence"/>
</dbReference>
<keyword evidence="3" id="KW-1185">Reference proteome</keyword>
<comment type="caution">
    <text evidence="2">The sequence shown here is derived from an EMBL/GenBank/DDBJ whole genome shotgun (WGS) entry which is preliminary data.</text>
</comment>
<evidence type="ECO:0000256" key="1">
    <source>
        <dbReference type="SAM" id="MobiDB-lite"/>
    </source>
</evidence>
<accession>A0A2N5N0U4</accession>
<name>A0A2N5N0U4_9BACL</name>
<sequence length="38" mass="4003">MPWMGWVPAGAMDPRQKSALDEPESGRGAGSKAEKCLG</sequence>
<reference evidence="2 3" key="1">
    <citation type="submission" date="2017-05" db="EMBL/GenBank/DDBJ databases">
        <title>Functional genome analysis of Paenibacillus pasadenensis strain R16: insights on endophytic life style and antifungal activity.</title>
        <authorList>
            <person name="Passera A."/>
            <person name="Marcolungo L."/>
            <person name="Casati P."/>
            <person name="Brasca M."/>
            <person name="Quaglino F."/>
            <person name="Delledonne M."/>
        </authorList>
    </citation>
    <scope>NUCLEOTIDE SEQUENCE [LARGE SCALE GENOMIC DNA]</scope>
    <source>
        <strain evidence="2 3">R16</strain>
    </source>
</reference>